<comment type="caution">
    <text evidence="7">The sequence shown here is derived from an EMBL/GenBank/DDBJ whole genome shotgun (WGS) entry which is preliminary data.</text>
</comment>
<comment type="similarity">
    <text evidence="1">Belongs to the TfdA dioxygenase family.</text>
</comment>
<dbReference type="PANTHER" id="PTHR30468:SF1">
    <property type="entry name" value="ALPHA-KETOGLUTARATE-DEPENDENT SULFONATE DIOXYGENASE"/>
    <property type="match status" value="1"/>
</dbReference>
<dbReference type="GO" id="GO:0046872">
    <property type="term" value="F:metal ion binding"/>
    <property type="evidence" value="ECO:0007669"/>
    <property type="project" value="UniProtKB-KW"/>
</dbReference>
<evidence type="ECO:0000256" key="4">
    <source>
        <dbReference type="ARBA" id="ARBA00023002"/>
    </source>
</evidence>
<gene>
    <name evidence="7" type="ORF">H7965_12045</name>
</gene>
<evidence type="ECO:0000259" key="6">
    <source>
        <dbReference type="Pfam" id="PF02668"/>
    </source>
</evidence>
<organism evidence="7 8">
    <name type="scientific">Siccirubricoccus deserti</name>
    <dbReference type="NCBI Taxonomy" id="2013562"/>
    <lineage>
        <taxon>Bacteria</taxon>
        <taxon>Pseudomonadati</taxon>
        <taxon>Pseudomonadota</taxon>
        <taxon>Alphaproteobacteria</taxon>
        <taxon>Acetobacterales</taxon>
        <taxon>Roseomonadaceae</taxon>
        <taxon>Siccirubricoccus</taxon>
    </lineage>
</organism>
<evidence type="ECO:0000313" key="8">
    <source>
        <dbReference type="Proteomes" id="UP000600101"/>
    </source>
</evidence>
<keyword evidence="4" id="KW-0560">Oxidoreductase</keyword>
<dbReference type="EMBL" id="JACOMF010000012">
    <property type="protein sequence ID" value="MBC4016055.1"/>
    <property type="molecule type" value="Genomic_DNA"/>
</dbReference>
<dbReference type="InterPro" id="IPR042098">
    <property type="entry name" value="TauD-like_sf"/>
</dbReference>
<dbReference type="GO" id="GO:0016706">
    <property type="term" value="F:2-oxoglutarate-dependent dioxygenase activity"/>
    <property type="evidence" value="ECO:0007669"/>
    <property type="project" value="UniProtKB-ARBA"/>
</dbReference>
<keyword evidence="3 7" id="KW-0223">Dioxygenase</keyword>
<name>A0A9X0QY49_9PROT</name>
<keyword evidence="5" id="KW-0408">Iron</keyword>
<evidence type="ECO:0000256" key="3">
    <source>
        <dbReference type="ARBA" id="ARBA00022964"/>
    </source>
</evidence>
<dbReference type="RefSeq" id="WP_186770828.1">
    <property type="nucleotide sequence ID" value="NZ_JACOMF010000012.1"/>
</dbReference>
<reference evidence="7" key="1">
    <citation type="submission" date="2020-08" db="EMBL/GenBank/DDBJ databases">
        <authorList>
            <person name="Hu Y."/>
            <person name="Nguyen S.V."/>
            <person name="Li F."/>
            <person name="Fanning S."/>
        </authorList>
    </citation>
    <scope>NUCLEOTIDE SEQUENCE</scope>
    <source>
        <strain evidence="7">SYSU D8009</strain>
    </source>
</reference>
<sequence>MIDREIPLTASGQCGKFGMEQRNAGICAEEGASGRSEPLSCGPCRRPSDHSLPGDRVMDIRPLHSLFAVEVTGLDLGGPVDAATLEVLYDLFLEHAVLLFRGQSLTVSAQADFGRRLAALEAPLLARGSQLPPALRVMSEPRPGAAPSSAAWHADKTHDAEPALACIVHSLAAAPVASSIGFADQRAALALLPPGLRRRAEELRAEHRHSSRMAEHPVVRSHPVTGEAALFVNPAFTSRILNLPEAESDRLLVIMFAAATAASVSWQHDWQPGDLLLWDNRAVLHTGASSAVLQRIRIEGDRPTGTHALDMPWVMAG</sequence>
<dbReference type="Gene3D" id="3.60.130.10">
    <property type="entry name" value="Clavaminate synthase-like"/>
    <property type="match status" value="1"/>
</dbReference>
<protein>
    <submittedName>
        <fullName evidence="7">TauD/TfdA family dioxygenase</fullName>
    </submittedName>
</protein>
<evidence type="ECO:0000313" key="7">
    <source>
        <dbReference type="EMBL" id="MBC4016055.1"/>
    </source>
</evidence>
<dbReference type="SUPFAM" id="SSF51197">
    <property type="entry name" value="Clavaminate synthase-like"/>
    <property type="match status" value="1"/>
</dbReference>
<dbReference type="InterPro" id="IPR003819">
    <property type="entry name" value="TauD/TfdA-like"/>
</dbReference>
<dbReference type="Pfam" id="PF02668">
    <property type="entry name" value="TauD"/>
    <property type="match status" value="1"/>
</dbReference>
<evidence type="ECO:0000256" key="5">
    <source>
        <dbReference type="ARBA" id="ARBA00023004"/>
    </source>
</evidence>
<feature type="domain" description="TauD/TfdA-like" evidence="6">
    <location>
        <begin position="59"/>
        <end position="287"/>
    </location>
</feature>
<dbReference type="Proteomes" id="UP000600101">
    <property type="component" value="Unassembled WGS sequence"/>
</dbReference>
<evidence type="ECO:0000256" key="1">
    <source>
        <dbReference type="ARBA" id="ARBA00005896"/>
    </source>
</evidence>
<dbReference type="PANTHER" id="PTHR30468">
    <property type="entry name" value="ALPHA-KETOGLUTARATE-DEPENDENT SULFONATE DIOXYGENASE"/>
    <property type="match status" value="1"/>
</dbReference>
<keyword evidence="8" id="KW-1185">Reference proteome</keyword>
<dbReference type="InterPro" id="IPR051323">
    <property type="entry name" value="AtsK-like"/>
</dbReference>
<evidence type="ECO:0000256" key="2">
    <source>
        <dbReference type="ARBA" id="ARBA00022723"/>
    </source>
</evidence>
<dbReference type="GO" id="GO:0005737">
    <property type="term" value="C:cytoplasm"/>
    <property type="evidence" value="ECO:0007669"/>
    <property type="project" value="TreeGrafter"/>
</dbReference>
<proteinExistence type="inferred from homology"/>
<keyword evidence="2" id="KW-0479">Metal-binding</keyword>
<dbReference type="AlphaFoldDB" id="A0A9X0QY49"/>
<accession>A0A9X0QY49</accession>